<comment type="caution">
    <text evidence="1">The sequence shown here is derived from an EMBL/GenBank/DDBJ whole genome shotgun (WGS) entry which is preliminary data.</text>
</comment>
<organism evidence="1 2">
    <name type="scientific">Cupriavidus pauculus</name>
    <dbReference type="NCBI Taxonomy" id="82633"/>
    <lineage>
        <taxon>Bacteria</taxon>
        <taxon>Pseudomonadati</taxon>
        <taxon>Pseudomonadota</taxon>
        <taxon>Betaproteobacteria</taxon>
        <taxon>Burkholderiales</taxon>
        <taxon>Burkholderiaceae</taxon>
        <taxon>Cupriavidus</taxon>
    </lineage>
</organism>
<name>A0A2N5C6V4_9BURK</name>
<dbReference type="Proteomes" id="UP000234341">
    <property type="component" value="Unassembled WGS sequence"/>
</dbReference>
<dbReference type="EMBL" id="PJRP01000014">
    <property type="protein sequence ID" value="PLP97938.1"/>
    <property type="molecule type" value="Genomic_DNA"/>
</dbReference>
<gene>
    <name evidence="1" type="ORF">CYJ10_24370</name>
</gene>
<dbReference type="Gene3D" id="3.40.50.10320">
    <property type="entry name" value="LmbE-like"/>
    <property type="match status" value="1"/>
</dbReference>
<protein>
    <recommendedName>
        <fullName evidence="3">PIG-L family deacetylase</fullName>
    </recommendedName>
</protein>
<dbReference type="SUPFAM" id="SSF102588">
    <property type="entry name" value="LmbE-like"/>
    <property type="match status" value="1"/>
</dbReference>
<sequence>MREQPRRQRANRLHHAIRRAIVPTPQIQAPLTVISPYLDDAVFSCGGLIAAAMDPVVVTVFAGVPEAGTAPPKWGRAAGFDDALQAVLRRRHEDARALARLGARPEWLDLLDGGAASYFDPCIEGVVRLFGGHALRLAGISKSTENGMLPQHGKQLTGHEGLAFEDASILDADPFAVGAWQDEHGFPAHLEKKGQRAHHLGFLATHDFGPRLSLRNTRHQMQYPAIG</sequence>
<accession>A0A2N5C6V4</accession>
<evidence type="ECO:0000313" key="2">
    <source>
        <dbReference type="Proteomes" id="UP000234341"/>
    </source>
</evidence>
<dbReference type="OrthoDB" id="116799at2"/>
<proteinExistence type="predicted"/>
<evidence type="ECO:0008006" key="3">
    <source>
        <dbReference type="Google" id="ProtNLM"/>
    </source>
</evidence>
<dbReference type="InterPro" id="IPR024078">
    <property type="entry name" value="LmbE-like_dom_sf"/>
</dbReference>
<dbReference type="AlphaFoldDB" id="A0A2N5C6V4"/>
<evidence type="ECO:0000313" key="1">
    <source>
        <dbReference type="EMBL" id="PLP97938.1"/>
    </source>
</evidence>
<reference evidence="1 2" key="1">
    <citation type="submission" date="2017-12" db="EMBL/GenBank/DDBJ databases">
        <title>Genome sequence of the active heterotrophic nitrifier-denitrifier, Cupriavidus pauculus UM1.</title>
        <authorList>
            <person name="Putonti C."/>
            <person name="Castignetti D."/>
        </authorList>
    </citation>
    <scope>NUCLEOTIDE SEQUENCE [LARGE SCALE GENOMIC DNA]</scope>
    <source>
        <strain evidence="1 2">UM1</strain>
    </source>
</reference>